<dbReference type="EMBL" id="JYNX01000064">
    <property type="protein sequence ID" value="KMO72445.1"/>
    <property type="molecule type" value="Genomic_DNA"/>
</dbReference>
<evidence type="ECO:0000256" key="2">
    <source>
        <dbReference type="ARBA" id="ARBA00022598"/>
    </source>
</evidence>
<dbReference type="RefSeq" id="WP_269084105.1">
    <property type="nucleotide sequence ID" value="NZ_JYNX01000064.1"/>
</dbReference>
<dbReference type="AlphaFoldDB" id="A0A0J6VN26"/>
<evidence type="ECO:0000313" key="8">
    <source>
        <dbReference type="Proteomes" id="UP000036176"/>
    </source>
</evidence>
<dbReference type="EC" id="6.2.1.-" evidence="7"/>
<dbReference type="PANTHER" id="PTHR22754:SF32">
    <property type="entry name" value="DISCO-INTERACTING PROTEIN 2"/>
    <property type="match status" value="1"/>
</dbReference>
<gene>
    <name evidence="7" type="ORF">MCHUDSM44219_04955</name>
</gene>
<sequence length="578" mass="61968">MTSTGPSSVLSMLHGRAALRPDDIAFTFTDYADDPAGRAHTLTWAQLSRRTMAVAREIQAFGAAGDRAVILAPQGLEYILAFLGAMQAGLVAVPLPLPHRGSSHERVSAVFADTTPAVVLTTSAAAADVGDYVDSARLDPAPRILEIDALDLDADGAAGLVATDLPDTAYLQYSSGSTRLPTGVMISHRNLAVNFEQLMRGLFAGQQTTGLTIVSWLPFYHDMGLVLGVCAPILGGFRADLTSPVAFLEQPARWMRALARNERAFSAAPNFAFELAARKTTDAELAGLDLGGVLGIINGAERVDPATLERFADRFAHFNFRDHMLRPSYGLAEATVFVASGTWNESAEVLRFDTDELSAGRVRRRDSGGSALVRYALPASPVVRIVDVDTSSECAPDAVGEIWVCGDNVAAGYWSRTAEEQQCFGATITDPSPGIPAGPWLRTGDLGFVHDGALFIVGRIKDLLIIRGRNHYPEDIEATVQEITRGRVAAIAVPVNSTEKLVTVIELKKRTDINADPMGWLHEVKSDVTSAISTVHGLNVEDLVLVPPGSIPTTTSGKVRRAACVEHYRADQFVRLDA</sequence>
<dbReference type="InterPro" id="IPR040097">
    <property type="entry name" value="FAAL/FAAC"/>
</dbReference>
<keyword evidence="8" id="KW-1185">Reference proteome</keyword>
<keyword evidence="4" id="KW-0443">Lipid metabolism</keyword>
<dbReference type="PATRIC" id="fig|1800.3.peg.4981"/>
<dbReference type="InterPro" id="IPR000873">
    <property type="entry name" value="AMP-dep_synth/lig_dom"/>
</dbReference>
<dbReference type="GO" id="GO:0006633">
    <property type="term" value="P:fatty acid biosynthetic process"/>
    <property type="evidence" value="ECO:0007669"/>
    <property type="project" value="TreeGrafter"/>
</dbReference>
<name>A0A0J6VN26_MYCCU</name>
<dbReference type="GO" id="GO:0005886">
    <property type="term" value="C:plasma membrane"/>
    <property type="evidence" value="ECO:0007669"/>
    <property type="project" value="TreeGrafter"/>
</dbReference>
<protein>
    <submittedName>
        <fullName evidence="7">Putative fatty-acid--CoA ligase fadD21</fullName>
        <ecNumber evidence="7">6.2.1.-</ecNumber>
    </submittedName>
</protein>
<feature type="domain" description="AMP-binding enzyme C-terminal" evidence="6">
    <location>
        <begin position="462"/>
        <end position="571"/>
    </location>
</feature>
<dbReference type="InterPro" id="IPR045851">
    <property type="entry name" value="AMP-bd_C_sf"/>
</dbReference>
<dbReference type="Proteomes" id="UP000036176">
    <property type="component" value="Unassembled WGS sequence"/>
</dbReference>
<organism evidence="7 8">
    <name type="scientific">Mycolicibacterium chubuense</name>
    <name type="common">Mycobacterium chubuense</name>
    <dbReference type="NCBI Taxonomy" id="1800"/>
    <lineage>
        <taxon>Bacteria</taxon>
        <taxon>Bacillati</taxon>
        <taxon>Actinomycetota</taxon>
        <taxon>Actinomycetes</taxon>
        <taxon>Mycobacteriales</taxon>
        <taxon>Mycobacteriaceae</taxon>
        <taxon>Mycolicibacterium</taxon>
    </lineage>
</organism>
<evidence type="ECO:0000256" key="4">
    <source>
        <dbReference type="ARBA" id="ARBA00023098"/>
    </source>
</evidence>
<reference evidence="7 8" key="1">
    <citation type="journal article" date="2015" name="Genome Biol. Evol.">
        <title>Characterization of Three Mycobacterium spp. with Potential Use in Bioremediation by Genome Sequencing and Comparative Genomics.</title>
        <authorList>
            <person name="Das S."/>
            <person name="Pettersson B.M."/>
            <person name="Behra P.R."/>
            <person name="Ramesh M."/>
            <person name="Dasgupta S."/>
            <person name="Bhattacharya A."/>
            <person name="Kirsebom L.A."/>
        </authorList>
    </citation>
    <scope>NUCLEOTIDE SEQUENCE [LARGE SCALE GENOMIC DNA]</scope>
    <source>
        <strain evidence="7 8">DSM 44219</strain>
    </source>
</reference>
<proteinExistence type="inferred from homology"/>
<dbReference type="Gene3D" id="3.30.300.30">
    <property type="match status" value="1"/>
</dbReference>
<dbReference type="Pfam" id="PF00501">
    <property type="entry name" value="AMP-binding"/>
    <property type="match status" value="1"/>
</dbReference>
<dbReference type="FunFam" id="3.40.50.12780:FF:000013">
    <property type="entry name" value="Long-chain-fatty-acid--AMP ligase FadD32"/>
    <property type="match status" value="1"/>
</dbReference>
<evidence type="ECO:0000256" key="1">
    <source>
        <dbReference type="ARBA" id="ARBA00006432"/>
    </source>
</evidence>
<evidence type="ECO:0000259" key="6">
    <source>
        <dbReference type="Pfam" id="PF23024"/>
    </source>
</evidence>
<dbReference type="FunFam" id="3.30.300.30:FF:000016">
    <property type="entry name" value="Fatty-acid-CoA ligase FadD26"/>
    <property type="match status" value="1"/>
</dbReference>
<keyword evidence="2 7" id="KW-0436">Ligase</keyword>
<evidence type="ECO:0000256" key="3">
    <source>
        <dbReference type="ARBA" id="ARBA00022832"/>
    </source>
</evidence>
<comment type="similarity">
    <text evidence="1">Belongs to the ATP-dependent AMP-binding enzyme family.</text>
</comment>
<dbReference type="GO" id="GO:0071766">
    <property type="term" value="P:Actinobacterium-type cell wall biogenesis"/>
    <property type="evidence" value="ECO:0007669"/>
    <property type="project" value="UniProtKB-ARBA"/>
</dbReference>
<dbReference type="GO" id="GO:0016874">
    <property type="term" value="F:ligase activity"/>
    <property type="evidence" value="ECO:0007669"/>
    <property type="project" value="UniProtKB-KW"/>
</dbReference>
<keyword evidence="3" id="KW-0276">Fatty acid metabolism</keyword>
<dbReference type="Gene3D" id="3.40.50.12780">
    <property type="entry name" value="N-terminal domain of ligase-like"/>
    <property type="match status" value="1"/>
</dbReference>
<dbReference type="GO" id="GO:0070566">
    <property type="term" value="F:adenylyltransferase activity"/>
    <property type="evidence" value="ECO:0007669"/>
    <property type="project" value="TreeGrafter"/>
</dbReference>
<evidence type="ECO:0000259" key="5">
    <source>
        <dbReference type="Pfam" id="PF00501"/>
    </source>
</evidence>
<accession>A0A0J6VN26</accession>
<dbReference type="InterPro" id="IPR042099">
    <property type="entry name" value="ANL_N_sf"/>
</dbReference>
<dbReference type="InterPro" id="IPR025110">
    <property type="entry name" value="AMP-bd_C"/>
</dbReference>
<dbReference type="SUPFAM" id="SSF56801">
    <property type="entry name" value="Acetyl-CoA synthetase-like"/>
    <property type="match status" value="1"/>
</dbReference>
<dbReference type="CDD" id="cd05931">
    <property type="entry name" value="FAAL"/>
    <property type="match status" value="1"/>
</dbReference>
<feature type="domain" description="AMP-dependent synthetase/ligase" evidence="5">
    <location>
        <begin position="16"/>
        <end position="414"/>
    </location>
</feature>
<dbReference type="NCBIfam" id="NF004509">
    <property type="entry name" value="PRK05850.1"/>
    <property type="match status" value="1"/>
</dbReference>
<dbReference type="Pfam" id="PF23024">
    <property type="entry name" value="AMP-dom_DIP2-like"/>
    <property type="match status" value="1"/>
</dbReference>
<evidence type="ECO:0000313" key="7">
    <source>
        <dbReference type="EMBL" id="KMO72445.1"/>
    </source>
</evidence>
<dbReference type="PANTHER" id="PTHR22754">
    <property type="entry name" value="DISCO-INTERACTING PROTEIN 2 DIP2 -RELATED"/>
    <property type="match status" value="1"/>
</dbReference>
<comment type="caution">
    <text evidence="7">The sequence shown here is derived from an EMBL/GenBank/DDBJ whole genome shotgun (WGS) entry which is preliminary data.</text>
</comment>